<organism evidence="1 2">
    <name type="scientific">Bartonella acomydis</name>
    <dbReference type="NCBI Taxonomy" id="686234"/>
    <lineage>
        <taxon>Bacteria</taxon>
        <taxon>Pseudomonadati</taxon>
        <taxon>Pseudomonadota</taxon>
        <taxon>Alphaproteobacteria</taxon>
        <taxon>Hyphomicrobiales</taxon>
        <taxon>Bartonellaceae</taxon>
        <taxon>Bartonella</taxon>
    </lineage>
</organism>
<dbReference type="Proteomes" id="UP001501525">
    <property type="component" value="Unassembled WGS sequence"/>
</dbReference>
<protein>
    <submittedName>
        <fullName evidence="1">Uncharacterized protein</fullName>
    </submittedName>
</protein>
<name>A0ABP9MII3_9HYPH</name>
<keyword evidence="2" id="KW-1185">Reference proteome</keyword>
<evidence type="ECO:0000313" key="1">
    <source>
        <dbReference type="EMBL" id="GAA5095840.1"/>
    </source>
</evidence>
<gene>
    <name evidence="1" type="ORF">GCM10023260_04080</name>
</gene>
<sequence length="48" mass="5747">MKQVYTRITRIDRKKIGEYRAQDNFSAALKFDKFLSEKEGKLVKFFNS</sequence>
<dbReference type="EMBL" id="BAABIY010000012">
    <property type="protein sequence ID" value="GAA5095840.1"/>
    <property type="molecule type" value="Genomic_DNA"/>
</dbReference>
<proteinExistence type="predicted"/>
<comment type="caution">
    <text evidence="1">The sequence shown here is derived from an EMBL/GenBank/DDBJ whole genome shotgun (WGS) entry which is preliminary data.</text>
</comment>
<evidence type="ECO:0000313" key="2">
    <source>
        <dbReference type="Proteomes" id="UP001501525"/>
    </source>
</evidence>
<reference evidence="2" key="1">
    <citation type="journal article" date="2019" name="Int. J. Syst. Evol. Microbiol.">
        <title>The Global Catalogue of Microorganisms (GCM) 10K type strain sequencing project: providing services to taxonomists for standard genome sequencing and annotation.</title>
        <authorList>
            <consortium name="The Broad Institute Genomics Platform"/>
            <consortium name="The Broad Institute Genome Sequencing Center for Infectious Disease"/>
            <person name="Wu L."/>
            <person name="Ma J."/>
        </authorList>
    </citation>
    <scope>NUCLEOTIDE SEQUENCE [LARGE SCALE GENOMIC DNA]</scope>
    <source>
        <strain evidence="2">JCM 17706</strain>
    </source>
</reference>
<accession>A0ABP9MII3</accession>